<dbReference type="InterPro" id="IPR027417">
    <property type="entry name" value="P-loop_NTPase"/>
</dbReference>
<reference evidence="4 5" key="1">
    <citation type="journal article" date="2015" name="Genome Announc.">
        <title>The 474-Kilobase-Pair Complete Genome Sequence of CeV-01B, a Virus Infecting Haptolina (Chrysochromulina) ericina (Prymnesiophyceae).</title>
        <authorList>
            <person name="Gallot-Lavallee L."/>
            <person name="Pagarete A."/>
            <person name="Legendre M."/>
            <person name="Santini S."/>
            <person name="Sandaa R.A."/>
            <person name="Himmelbauer H."/>
            <person name="Ogata H."/>
            <person name="Bratbak G."/>
            <person name="Claverie J.M."/>
        </authorList>
    </citation>
    <scope>NUCLEOTIDE SEQUENCE [LARGE SCALE GENOMIC DNA]</scope>
    <source>
        <strain evidence="4">CeV-01B</strain>
    </source>
</reference>
<dbReference type="InterPro" id="IPR002624">
    <property type="entry name" value="DCK/DGK"/>
</dbReference>
<keyword evidence="5" id="KW-1185">Reference proteome</keyword>
<keyword evidence="2" id="KW-0547">Nucleotide-binding</keyword>
<dbReference type="PANTHER" id="PTHR10513">
    <property type="entry name" value="DEOXYNUCLEOSIDE KINASE"/>
    <property type="match status" value="1"/>
</dbReference>
<feature type="domain" description="Deoxynucleoside kinase" evidence="3">
    <location>
        <begin position="5"/>
        <end position="206"/>
    </location>
</feature>
<dbReference type="GO" id="GO:0005524">
    <property type="term" value="F:ATP binding"/>
    <property type="evidence" value="ECO:0007669"/>
    <property type="project" value="UniProtKB-KW"/>
</dbReference>
<keyword evidence="4" id="KW-0418">Kinase</keyword>
<protein>
    <submittedName>
        <fullName evidence="4">Deoxyribonucleoside kinase</fullName>
    </submittedName>
</protein>
<dbReference type="SUPFAM" id="SSF52540">
    <property type="entry name" value="P-loop containing nucleoside triphosphate hydrolases"/>
    <property type="match status" value="1"/>
</dbReference>
<proteinExistence type="predicted"/>
<dbReference type="EMBL" id="KT820662">
    <property type="protein sequence ID" value="ALH23161.1"/>
    <property type="molecule type" value="Genomic_DNA"/>
</dbReference>
<dbReference type="PANTHER" id="PTHR10513:SF35">
    <property type="entry name" value="DEOXYADENOSINE KINASE"/>
    <property type="match status" value="1"/>
</dbReference>
<dbReference type="GO" id="GO:0019136">
    <property type="term" value="F:deoxynucleoside kinase activity"/>
    <property type="evidence" value="ECO:0007669"/>
    <property type="project" value="InterPro"/>
</dbReference>
<sequence>MTKILSIEGNIGSGKSSFVKVLTEYYKKTDKLNKLKIYFLEEPVNIWETIQNEKQENIIECFYRDQEKYAFSFQMMAYISRLSLLRKAMEKGYNYILTERCVNTDRNVFAKMLYDSGKIEKINYEIYIKWFDEFIEEFNNFHYIYIKTDPNIALERVNKRARTGESIPLAYLVVCDHYHNNWLDQTRQLTILDGNINRENNYDDWIKIIDDLINTSSNIPEIISSGSLEKWFDH</sequence>
<keyword evidence="4" id="KW-0808">Transferase</keyword>
<dbReference type="InterPro" id="IPR031314">
    <property type="entry name" value="DNK_dom"/>
</dbReference>
<name>A0A0N7G7M0_9VIRU</name>
<dbReference type="OrthoDB" id="18723at10239"/>
<accession>A0A0N7G7M0</accession>
<evidence type="ECO:0000256" key="1">
    <source>
        <dbReference type="PIRSR" id="PIRSR000705-1"/>
    </source>
</evidence>
<dbReference type="Proteomes" id="UP000203826">
    <property type="component" value="Segment"/>
</dbReference>
<evidence type="ECO:0000313" key="4">
    <source>
        <dbReference type="EMBL" id="ALH23161.1"/>
    </source>
</evidence>
<evidence type="ECO:0000313" key="5">
    <source>
        <dbReference type="Proteomes" id="UP000203826"/>
    </source>
</evidence>
<gene>
    <name evidence="4" type="ORF">ceV_255</name>
</gene>
<evidence type="ECO:0000259" key="3">
    <source>
        <dbReference type="Pfam" id="PF01712"/>
    </source>
</evidence>
<feature type="binding site" evidence="2">
    <location>
        <begin position="156"/>
        <end position="160"/>
    </location>
    <ligand>
        <name>ATP</name>
        <dbReference type="ChEBI" id="CHEBI:30616"/>
    </ligand>
</feature>
<dbReference type="PIRSF" id="PIRSF000705">
    <property type="entry name" value="DNK"/>
    <property type="match status" value="1"/>
</dbReference>
<keyword evidence="2" id="KW-0067">ATP-binding</keyword>
<dbReference type="KEGG" id="vg:26049122"/>
<organism evidence="4 5">
    <name type="scientific">Chrysochromulina ericina virus CeV-01B</name>
    <dbReference type="NCBI Taxonomy" id="3070830"/>
    <lineage>
        <taxon>Viruses</taxon>
        <taxon>Varidnaviria</taxon>
        <taxon>Bamfordvirae</taxon>
        <taxon>Nucleocytoviricota</taxon>
        <taxon>Megaviricetes</taxon>
        <taxon>Imitervirales</taxon>
        <taxon>Mesomimiviridae</taxon>
        <taxon>Tethysvirus</taxon>
        <taxon>Tethysvirus raunefjordenense</taxon>
    </lineage>
</organism>
<feature type="active site" description="Proton acceptor" evidence="1">
    <location>
        <position position="99"/>
    </location>
</feature>
<feature type="binding site" evidence="2">
    <location>
        <begin position="9"/>
        <end position="17"/>
    </location>
    <ligand>
        <name>ATP</name>
        <dbReference type="ChEBI" id="CHEBI:30616"/>
    </ligand>
</feature>
<dbReference type="Gene3D" id="3.40.50.300">
    <property type="entry name" value="P-loop containing nucleotide triphosphate hydrolases"/>
    <property type="match status" value="1"/>
</dbReference>
<dbReference type="InterPro" id="IPR050566">
    <property type="entry name" value="Deoxyribonucleoside_kinase"/>
</dbReference>
<dbReference type="Pfam" id="PF01712">
    <property type="entry name" value="dNK"/>
    <property type="match status" value="1"/>
</dbReference>
<evidence type="ECO:0000256" key="2">
    <source>
        <dbReference type="PIRSR" id="PIRSR000705-3"/>
    </source>
</evidence>